<keyword evidence="5 6" id="KW-0804">Transcription</keyword>
<evidence type="ECO:0000256" key="4">
    <source>
        <dbReference type="ARBA" id="ARBA00023125"/>
    </source>
</evidence>
<dbReference type="SUPFAM" id="SSF88946">
    <property type="entry name" value="Sigma2 domain of RNA polymerase sigma factors"/>
    <property type="match status" value="1"/>
</dbReference>
<evidence type="ECO:0000313" key="10">
    <source>
        <dbReference type="Proteomes" id="UP000018680"/>
    </source>
</evidence>
<dbReference type="Pfam" id="PF04542">
    <property type="entry name" value="Sigma70_r2"/>
    <property type="match status" value="1"/>
</dbReference>
<dbReference type="Pfam" id="PF08281">
    <property type="entry name" value="Sigma70_r4_2"/>
    <property type="match status" value="1"/>
</dbReference>
<dbReference type="PATRIC" id="fig|1307761.3.peg.67"/>
<dbReference type="InterPro" id="IPR036388">
    <property type="entry name" value="WH-like_DNA-bd_sf"/>
</dbReference>
<dbReference type="NCBIfam" id="TIGR02937">
    <property type="entry name" value="sigma70-ECF"/>
    <property type="match status" value="1"/>
</dbReference>
<evidence type="ECO:0000256" key="2">
    <source>
        <dbReference type="ARBA" id="ARBA00023015"/>
    </source>
</evidence>
<dbReference type="KEGG" id="slr:L21SP2_0067"/>
<name>V5WCK6_9SPIO</name>
<reference evidence="9 10" key="1">
    <citation type="journal article" date="2015" name="Stand. Genomic Sci.">
        <title>Complete genome sequence and description of Salinispira pacifica gen. nov., sp. nov., a novel spirochaete isolated form a hypersaline microbial mat.</title>
        <authorList>
            <person name="Ben Hania W."/>
            <person name="Joseph M."/>
            <person name="Schumann P."/>
            <person name="Bunk B."/>
            <person name="Fiebig A."/>
            <person name="Sproer C."/>
            <person name="Klenk H.P."/>
            <person name="Fardeau M.L."/>
            <person name="Spring S."/>
        </authorList>
    </citation>
    <scope>NUCLEOTIDE SEQUENCE [LARGE SCALE GENOMIC DNA]</scope>
    <source>
        <strain evidence="9 10">L21-RPul-D2</strain>
    </source>
</reference>
<dbReference type="InterPro" id="IPR007627">
    <property type="entry name" value="RNA_pol_sigma70_r2"/>
</dbReference>
<evidence type="ECO:0000259" key="8">
    <source>
        <dbReference type="Pfam" id="PF08281"/>
    </source>
</evidence>
<dbReference type="GO" id="GO:0006352">
    <property type="term" value="P:DNA-templated transcription initiation"/>
    <property type="evidence" value="ECO:0007669"/>
    <property type="project" value="InterPro"/>
</dbReference>
<accession>V5WCK6</accession>
<protein>
    <recommendedName>
        <fullName evidence="6">RNA polymerase sigma factor</fullName>
    </recommendedName>
</protein>
<dbReference type="PROSITE" id="PS01063">
    <property type="entry name" value="SIGMA70_ECF"/>
    <property type="match status" value="1"/>
</dbReference>
<evidence type="ECO:0000256" key="3">
    <source>
        <dbReference type="ARBA" id="ARBA00023082"/>
    </source>
</evidence>
<evidence type="ECO:0000256" key="6">
    <source>
        <dbReference type="RuleBase" id="RU000716"/>
    </source>
</evidence>
<dbReference type="SUPFAM" id="SSF88659">
    <property type="entry name" value="Sigma3 and sigma4 domains of RNA polymerase sigma factors"/>
    <property type="match status" value="1"/>
</dbReference>
<dbReference type="Proteomes" id="UP000018680">
    <property type="component" value="Chromosome"/>
</dbReference>
<dbReference type="AlphaFoldDB" id="V5WCK6"/>
<keyword evidence="4 6" id="KW-0238">DNA-binding</keyword>
<dbReference type="InterPro" id="IPR039425">
    <property type="entry name" value="RNA_pol_sigma-70-like"/>
</dbReference>
<evidence type="ECO:0000259" key="7">
    <source>
        <dbReference type="Pfam" id="PF04542"/>
    </source>
</evidence>
<dbReference type="GO" id="GO:0003677">
    <property type="term" value="F:DNA binding"/>
    <property type="evidence" value="ECO:0007669"/>
    <property type="project" value="UniProtKB-KW"/>
</dbReference>
<keyword evidence="2 6" id="KW-0805">Transcription regulation</keyword>
<dbReference type="Gene3D" id="1.10.1740.10">
    <property type="match status" value="1"/>
</dbReference>
<dbReference type="eggNOG" id="COG1595">
    <property type="taxonomic scope" value="Bacteria"/>
</dbReference>
<proteinExistence type="inferred from homology"/>
<evidence type="ECO:0000313" key="9">
    <source>
        <dbReference type="EMBL" id="AHC13513.1"/>
    </source>
</evidence>
<feature type="domain" description="RNA polymerase sigma-70 region 2" evidence="7">
    <location>
        <begin position="1"/>
        <end position="52"/>
    </location>
</feature>
<sequence length="143" mass="16687">MVRNATDAEDIIQEAVMRAYTNISRYDSSRPFYPWLLTIGRNLARNFLSRRNSRESSAEVPLDIPEIHSSNPELSAIKREEIRSLYKALEELSPEHRQIIELKHFQECSYNEISEILSIPRGTVMSRLYYARKQLQAALESQE</sequence>
<gene>
    <name evidence="9" type="ORF">L21SP2_0067</name>
</gene>
<feature type="domain" description="RNA polymerase sigma factor 70 region 4 type 2" evidence="8">
    <location>
        <begin position="83"/>
        <end position="135"/>
    </location>
</feature>
<dbReference type="PANTHER" id="PTHR43133">
    <property type="entry name" value="RNA POLYMERASE ECF-TYPE SIGMA FACTO"/>
    <property type="match status" value="1"/>
</dbReference>
<evidence type="ECO:0000256" key="1">
    <source>
        <dbReference type="ARBA" id="ARBA00010641"/>
    </source>
</evidence>
<evidence type="ECO:0000256" key="5">
    <source>
        <dbReference type="ARBA" id="ARBA00023163"/>
    </source>
</evidence>
<keyword evidence="10" id="KW-1185">Reference proteome</keyword>
<comment type="similarity">
    <text evidence="1 6">Belongs to the sigma-70 factor family. ECF subfamily.</text>
</comment>
<dbReference type="InterPro" id="IPR013324">
    <property type="entry name" value="RNA_pol_sigma_r3/r4-like"/>
</dbReference>
<dbReference type="PANTHER" id="PTHR43133:SF51">
    <property type="entry name" value="RNA POLYMERASE SIGMA FACTOR"/>
    <property type="match status" value="1"/>
</dbReference>
<dbReference type="InterPro" id="IPR014284">
    <property type="entry name" value="RNA_pol_sigma-70_dom"/>
</dbReference>
<dbReference type="GO" id="GO:0016987">
    <property type="term" value="F:sigma factor activity"/>
    <property type="evidence" value="ECO:0007669"/>
    <property type="project" value="UniProtKB-KW"/>
</dbReference>
<dbReference type="Gene3D" id="1.10.10.10">
    <property type="entry name" value="Winged helix-like DNA-binding domain superfamily/Winged helix DNA-binding domain"/>
    <property type="match status" value="1"/>
</dbReference>
<dbReference type="HOGENOM" id="CLU_047691_3_1_12"/>
<dbReference type="CDD" id="cd06171">
    <property type="entry name" value="Sigma70_r4"/>
    <property type="match status" value="1"/>
</dbReference>
<organism evidence="9 10">
    <name type="scientific">Salinispira pacifica</name>
    <dbReference type="NCBI Taxonomy" id="1307761"/>
    <lineage>
        <taxon>Bacteria</taxon>
        <taxon>Pseudomonadati</taxon>
        <taxon>Spirochaetota</taxon>
        <taxon>Spirochaetia</taxon>
        <taxon>Spirochaetales</taxon>
        <taxon>Spirochaetaceae</taxon>
        <taxon>Salinispira</taxon>
    </lineage>
</organism>
<dbReference type="EMBL" id="CP006939">
    <property type="protein sequence ID" value="AHC13513.1"/>
    <property type="molecule type" value="Genomic_DNA"/>
</dbReference>
<dbReference type="InterPro" id="IPR000838">
    <property type="entry name" value="RNA_pol_sigma70_ECF_CS"/>
</dbReference>
<keyword evidence="3 6" id="KW-0731">Sigma factor</keyword>
<dbReference type="InterPro" id="IPR013325">
    <property type="entry name" value="RNA_pol_sigma_r2"/>
</dbReference>
<dbReference type="InterPro" id="IPR013249">
    <property type="entry name" value="RNA_pol_sigma70_r4_t2"/>
</dbReference>
<dbReference type="STRING" id="1307761.L21SP2_0067"/>